<keyword evidence="3" id="KW-1185">Reference proteome</keyword>
<proteinExistence type="predicted"/>
<dbReference type="EMBL" id="JAINUF010000011">
    <property type="protein sequence ID" value="KAJ8347284.1"/>
    <property type="molecule type" value="Genomic_DNA"/>
</dbReference>
<protein>
    <submittedName>
        <fullName evidence="2">Uncharacterized protein</fullName>
    </submittedName>
</protein>
<dbReference type="Proteomes" id="UP001152622">
    <property type="component" value="Chromosome 11"/>
</dbReference>
<evidence type="ECO:0000313" key="2">
    <source>
        <dbReference type="EMBL" id="KAJ8347284.1"/>
    </source>
</evidence>
<reference evidence="2" key="1">
    <citation type="journal article" date="2023" name="Science">
        <title>Genome structures resolve the early diversification of teleost fishes.</title>
        <authorList>
            <person name="Parey E."/>
            <person name="Louis A."/>
            <person name="Montfort J."/>
            <person name="Bouchez O."/>
            <person name="Roques C."/>
            <person name="Iampietro C."/>
            <person name="Lluch J."/>
            <person name="Castinel A."/>
            <person name="Donnadieu C."/>
            <person name="Desvignes T."/>
            <person name="Floi Bucao C."/>
            <person name="Jouanno E."/>
            <person name="Wen M."/>
            <person name="Mejri S."/>
            <person name="Dirks R."/>
            <person name="Jansen H."/>
            <person name="Henkel C."/>
            <person name="Chen W.J."/>
            <person name="Zahm M."/>
            <person name="Cabau C."/>
            <person name="Klopp C."/>
            <person name="Thompson A.W."/>
            <person name="Robinson-Rechavi M."/>
            <person name="Braasch I."/>
            <person name="Lecointre G."/>
            <person name="Bobe J."/>
            <person name="Postlethwait J.H."/>
            <person name="Berthelot C."/>
            <person name="Roest Crollius H."/>
            <person name="Guiguen Y."/>
        </authorList>
    </citation>
    <scope>NUCLEOTIDE SEQUENCE</scope>
    <source>
        <strain evidence="2">WJC10195</strain>
    </source>
</reference>
<sequence>MLDGDPNSGDPGRDDENAEGEERGRDRGERDRDRDRDRRRSHRDKDRDRERRRGDREHKRERGDRERGGDRREERQPSQGQEALSNGEDGPGAEEDDSQNGVVQQEAEWSKENGHMVEQQAEEEY</sequence>
<gene>
    <name evidence="2" type="ORF">SKAU_G00286850</name>
</gene>
<organism evidence="2 3">
    <name type="scientific">Synaphobranchus kaupii</name>
    <name type="common">Kaup's arrowtooth eel</name>
    <dbReference type="NCBI Taxonomy" id="118154"/>
    <lineage>
        <taxon>Eukaryota</taxon>
        <taxon>Metazoa</taxon>
        <taxon>Chordata</taxon>
        <taxon>Craniata</taxon>
        <taxon>Vertebrata</taxon>
        <taxon>Euteleostomi</taxon>
        <taxon>Actinopterygii</taxon>
        <taxon>Neopterygii</taxon>
        <taxon>Teleostei</taxon>
        <taxon>Anguilliformes</taxon>
        <taxon>Synaphobranchidae</taxon>
        <taxon>Synaphobranchus</taxon>
    </lineage>
</organism>
<feature type="region of interest" description="Disordered" evidence="1">
    <location>
        <begin position="1"/>
        <end position="125"/>
    </location>
</feature>
<evidence type="ECO:0000256" key="1">
    <source>
        <dbReference type="SAM" id="MobiDB-lite"/>
    </source>
</evidence>
<accession>A0A9Q1EY57</accession>
<comment type="caution">
    <text evidence="2">The sequence shown here is derived from an EMBL/GenBank/DDBJ whole genome shotgun (WGS) entry which is preliminary data.</text>
</comment>
<name>A0A9Q1EY57_SYNKA</name>
<feature type="compositionally biased region" description="Basic and acidic residues" evidence="1">
    <location>
        <begin position="11"/>
        <end position="76"/>
    </location>
</feature>
<dbReference type="AlphaFoldDB" id="A0A9Q1EY57"/>
<evidence type="ECO:0000313" key="3">
    <source>
        <dbReference type="Proteomes" id="UP001152622"/>
    </source>
</evidence>